<dbReference type="AlphaFoldDB" id="K0R265"/>
<sequence length="203" mass="22709">VDHRDGYHPVRDDHGRDVDCPIVHGYFTVCVNLFLEPGDGGISMPFRPSFGVGEDEDILGGAVPDQCRRPRPELAVLELRVSRVPESTKNAKKITRARVRLPPAGAGAEAEGNRSRAYNTLRYHRRSPSVAKTGATDLCIIHLYVLLYIYIPTQKIRNKEGRQKPLRRHLSWLHTSKAVSDALDCLDGVMNGMRLKLKLAYAT</sequence>
<comment type="caution">
    <text evidence="1">The sequence shown here is derived from an EMBL/GenBank/DDBJ whole genome shotgun (WGS) entry which is preliminary data.</text>
</comment>
<name>K0R265_THAOC</name>
<feature type="non-terminal residue" evidence="1">
    <location>
        <position position="1"/>
    </location>
</feature>
<gene>
    <name evidence="1" type="ORF">THAOC_34648</name>
</gene>
<dbReference type="EMBL" id="AGNL01047606">
    <property type="protein sequence ID" value="EJK46673.1"/>
    <property type="molecule type" value="Genomic_DNA"/>
</dbReference>
<proteinExistence type="predicted"/>
<protein>
    <submittedName>
        <fullName evidence="1">Uncharacterized protein</fullName>
    </submittedName>
</protein>
<dbReference type="Proteomes" id="UP000266841">
    <property type="component" value="Unassembled WGS sequence"/>
</dbReference>
<organism evidence="1 2">
    <name type="scientific">Thalassiosira oceanica</name>
    <name type="common">Marine diatom</name>
    <dbReference type="NCBI Taxonomy" id="159749"/>
    <lineage>
        <taxon>Eukaryota</taxon>
        <taxon>Sar</taxon>
        <taxon>Stramenopiles</taxon>
        <taxon>Ochrophyta</taxon>
        <taxon>Bacillariophyta</taxon>
        <taxon>Coscinodiscophyceae</taxon>
        <taxon>Thalassiosirophycidae</taxon>
        <taxon>Thalassiosirales</taxon>
        <taxon>Thalassiosiraceae</taxon>
        <taxon>Thalassiosira</taxon>
    </lineage>
</organism>
<evidence type="ECO:0000313" key="2">
    <source>
        <dbReference type="Proteomes" id="UP000266841"/>
    </source>
</evidence>
<evidence type="ECO:0000313" key="1">
    <source>
        <dbReference type="EMBL" id="EJK46673.1"/>
    </source>
</evidence>
<keyword evidence="2" id="KW-1185">Reference proteome</keyword>
<reference evidence="1 2" key="1">
    <citation type="journal article" date="2012" name="Genome Biol.">
        <title>Genome and low-iron response of an oceanic diatom adapted to chronic iron limitation.</title>
        <authorList>
            <person name="Lommer M."/>
            <person name="Specht M."/>
            <person name="Roy A.S."/>
            <person name="Kraemer L."/>
            <person name="Andreson R."/>
            <person name="Gutowska M.A."/>
            <person name="Wolf J."/>
            <person name="Bergner S.V."/>
            <person name="Schilhabel M.B."/>
            <person name="Klostermeier U.C."/>
            <person name="Beiko R.G."/>
            <person name="Rosenstiel P."/>
            <person name="Hippler M."/>
            <person name="Laroche J."/>
        </authorList>
    </citation>
    <scope>NUCLEOTIDE SEQUENCE [LARGE SCALE GENOMIC DNA]</scope>
    <source>
        <strain evidence="1 2">CCMP1005</strain>
    </source>
</reference>
<accession>K0R265</accession>